<dbReference type="AlphaFoldDB" id="A0A1M5CG55"/>
<accession>A0A1M5CG55</accession>
<evidence type="ECO:0000313" key="2">
    <source>
        <dbReference type="EMBL" id="SHF53699.1"/>
    </source>
</evidence>
<dbReference type="GO" id="GO:0042834">
    <property type="term" value="F:peptidoglycan binding"/>
    <property type="evidence" value="ECO:0007669"/>
    <property type="project" value="InterPro"/>
</dbReference>
<organism evidence="2 3">
    <name type="scientific">Litoreibacter ascidiaceicola</name>
    <dbReference type="NCBI Taxonomy" id="1486859"/>
    <lineage>
        <taxon>Bacteria</taxon>
        <taxon>Pseudomonadati</taxon>
        <taxon>Pseudomonadota</taxon>
        <taxon>Alphaproteobacteria</taxon>
        <taxon>Rhodobacterales</taxon>
        <taxon>Roseobacteraceae</taxon>
        <taxon>Litoreibacter</taxon>
    </lineage>
</organism>
<dbReference type="Gene3D" id="1.25.40.10">
    <property type="entry name" value="Tetratricopeptide repeat domain"/>
    <property type="match status" value="1"/>
</dbReference>
<dbReference type="OrthoDB" id="6193797at2"/>
<sequence length="288" mass="32175">MIVKNFFLLLFLTSIFTTESSSQVLCPVSDKEDLDQNFNSWSSTRSPATINEYFESEIEASEDDSFCLRYSYGRHLVRQSLYLEAQKELLVSIKLATNKELTGVSPHNVLGFTYLAEKNFDAAIVEFKKAKDFADFDLRKSSLKVKILNNLGYTLMQLGRYNEAREYLFDAQTLGSSKASRNLAALDSLVSTLESSDPNEPGAFAAVIASAASRSSAVKLTKKLDTQTGFDHEPLSVFRMKNGVFSVTVGSYRSYSAATSDLEPFLNEGFSDAYVGWLAEWEQIDFSE</sequence>
<feature type="domain" description="SPOR" evidence="1">
    <location>
        <begin position="201"/>
        <end position="273"/>
    </location>
</feature>
<evidence type="ECO:0000259" key="1">
    <source>
        <dbReference type="Pfam" id="PF05036"/>
    </source>
</evidence>
<dbReference type="STRING" id="1486859.SAMN05444273_107114"/>
<dbReference type="InterPro" id="IPR007730">
    <property type="entry name" value="SPOR-like_dom"/>
</dbReference>
<keyword evidence="3" id="KW-1185">Reference proteome</keyword>
<dbReference type="Proteomes" id="UP000184144">
    <property type="component" value="Unassembled WGS sequence"/>
</dbReference>
<dbReference type="InterPro" id="IPR011990">
    <property type="entry name" value="TPR-like_helical_dom_sf"/>
</dbReference>
<proteinExistence type="predicted"/>
<reference evidence="3" key="1">
    <citation type="submission" date="2016-11" db="EMBL/GenBank/DDBJ databases">
        <authorList>
            <person name="Varghese N."/>
            <person name="Submissions S."/>
        </authorList>
    </citation>
    <scope>NUCLEOTIDE SEQUENCE [LARGE SCALE GENOMIC DNA]</scope>
    <source>
        <strain evidence="3">DSM 100566</strain>
    </source>
</reference>
<dbReference type="SUPFAM" id="SSF48452">
    <property type="entry name" value="TPR-like"/>
    <property type="match status" value="1"/>
</dbReference>
<dbReference type="Pfam" id="PF13181">
    <property type="entry name" value="TPR_8"/>
    <property type="match status" value="1"/>
</dbReference>
<name>A0A1M5CG55_9RHOB</name>
<evidence type="ECO:0000313" key="3">
    <source>
        <dbReference type="Proteomes" id="UP000184144"/>
    </source>
</evidence>
<gene>
    <name evidence="2" type="ORF">SAMN05444273_107114</name>
</gene>
<dbReference type="InterPro" id="IPR019734">
    <property type="entry name" value="TPR_rpt"/>
</dbReference>
<dbReference type="SMART" id="SM00028">
    <property type="entry name" value="TPR"/>
    <property type="match status" value="2"/>
</dbReference>
<protein>
    <submittedName>
        <fullName evidence="2">Tetratricopeptide repeat-containing protein</fullName>
    </submittedName>
</protein>
<dbReference type="Pfam" id="PF05036">
    <property type="entry name" value="SPOR"/>
    <property type="match status" value="1"/>
</dbReference>
<dbReference type="EMBL" id="FQUV01000007">
    <property type="protein sequence ID" value="SHF53699.1"/>
    <property type="molecule type" value="Genomic_DNA"/>
</dbReference>